<dbReference type="SUPFAM" id="SSF54292">
    <property type="entry name" value="2Fe-2S ferredoxin-like"/>
    <property type="match status" value="1"/>
</dbReference>
<accession>A0A1Y5RKA6</accession>
<dbReference type="EC" id="4.6.1.1" evidence="7"/>
<dbReference type="RefSeq" id="WP_085881730.1">
    <property type="nucleotide sequence ID" value="NZ_FWFR01000001.1"/>
</dbReference>
<dbReference type="PROSITE" id="PS50125">
    <property type="entry name" value="GUANYLATE_CYCLASE_2"/>
    <property type="match status" value="1"/>
</dbReference>
<dbReference type="InterPro" id="IPR001054">
    <property type="entry name" value="A/G_cyclase"/>
</dbReference>
<dbReference type="Gene3D" id="3.10.20.30">
    <property type="match status" value="1"/>
</dbReference>
<dbReference type="AlphaFoldDB" id="A0A1Y5RKA6"/>
<dbReference type="InterPro" id="IPR034804">
    <property type="entry name" value="SQR/QFR_C/D"/>
</dbReference>
<reference evidence="7 8" key="1">
    <citation type="submission" date="2017-03" db="EMBL/GenBank/DDBJ databases">
        <authorList>
            <person name="Afonso C.L."/>
            <person name="Miller P.J."/>
            <person name="Scott M.A."/>
            <person name="Spackman E."/>
            <person name="Goraichik I."/>
            <person name="Dimitrov K.M."/>
            <person name="Suarez D.L."/>
            <person name="Swayne D.E."/>
        </authorList>
    </citation>
    <scope>NUCLEOTIDE SEQUENCE [LARGE SCALE GENOMIC DNA]</scope>
    <source>
        <strain evidence="7 8">CECT 7691</strain>
    </source>
</reference>
<keyword evidence="4" id="KW-1133">Transmembrane helix</keyword>
<keyword evidence="8" id="KW-1185">Reference proteome</keyword>
<sequence>MALIEKLNASVRRMRAGRVRLVSGLVLMVFLAGHLINHSLGLISYQSMEIGREVFLAVWRNGLGTTVLILALVLHGGLAIAAQLRRHSFRRIAPGEMIQIVLGMAILPLAALHVVGTRGLHEVFGVNDTYAYVLLSIWRFSPWDGLQQAILVIVAWLHGCLGMHYWLRLKPGYGDWLPYLYATALLLPVLALLGFVSGAREVNALFEDQAWRDAAFATFNLSEGAAPWAYALVGKIYVGLAVALVVIGGGRAAWLLLHGRQQRVTITYPDGQRTVVSPGTSILEASRNAGIPHASVCGGRGRCSTCRVRVMAGLDDLDPPSEAEQLVLARVGMPEGVRLACQTRPLKNISVLPMLPARVQPREGYKRPAYLQGTEREIAILFADLRSFTKFSQSKLPYDVVFVVNQYFRYMGQAIEESGGHLDKFIGDGVMALFGLTTTSRRGAQDALRAAQAMAKALTEMNETLAHDLDEPFRIGIGIHIGPAVIGEMGYAKAVSVTAIGDAVNTASRLETLNKEYGSQLVFSEEVAQAAGLPTAGLRTEQVTVRGRDEALTIYVVEDATTMPEIVERKKMKKKILIKPASTPSPT</sequence>
<dbReference type="Pfam" id="PF00211">
    <property type="entry name" value="Guanylate_cyc"/>
    <property type="match status" value="1"/>
</dbReference>
<evidence type="ECO:0000256" key="3">
    <source>
        <dbReference type="ARBA" id="ARBA00023136"/>
    </source>
</evidence>
<feature type="transmembrane region" description="Helical" evidence="4">
    <location>
        <begin position="236"/>
        <end position="257"/>
    </location>
</feature>
<dbReference type="CDD" id="cd07302">
    <property type="entry name" value="CHD"/>
    <property type="match status" value="1"/>
</dbReference>
<dbReference type="Pfam" id="PF00111">
    <property type="entry name" value="Fer2"/>
    <property type="match status" value="1"/>
</dbReference>
<dbReference type="InterPro" id="IPR001041">
    <property type="entry name" value="2Fe-2S_ferredoxin-type"/>
</dbReference>
<evidence type="ECO:0000256" key="2">
    <source>
        <dbReference type="ARBA" id="ARBA00022475"/>
    </source>
</evidence>
<dbReference type="PROSITE" id="PS51085">
    <property type="entry name" value="2FE2S_FER_2"/>
    <property type="match status" value="1"/>
</dbReference>
<keyword evidence="7" id="KW-0456">Lyase</keyword>
<feature type="transmembrane region" description="Helical" evidence="4">
    <location>
        <begin position="146"/>
        <end position="167"/>
    </location>
</feature>
<dbReference type="InterPro" id="IPR036010">
    <property type="entry name" value="2Fe-2S_ferredoxin-like_sf"/>
</dbReference>
<dbReference type="SUPFAM" id="SSF81343">
    <property type="entry name" value="Fumarate reductase respiratory complex transmembrane subunits"/>
    <property type="match status" value="1"/>
</dbReference>
<dbReference type="Gene3D" id="3.30.70.1230">
    <property type="entry name" value="Nucleotide cyclase"/>
    <property type="match status" value="1"/>
</dbReference>
<evidence type="ECO:0000313" key="8">
    <source>
        <dbReference type="Proteomes" id="UP000193200"/>
    </source>
</evidence>
<dbReference type="EMBL" id="FWFR01000001">
    <property type="protein sequence ID" value="SLN18365.1"/>
    <property type="molecule type" value="Genomic_DNA"/>
</dbReference>
<organism evidence="7 8">
    <name type="scientific">Oceanibacterium hippocampi</name>
    <dbReference type="NCBI Taxonomy" id="745714"/>
    <lineage>
        <taxon>Bacteria</taxon>
        <taxon>Pseudomonadati</taxon>
        <taxon>Pseudomonadota</taxon>
        <taxon>Alphaproteobacteria</taxon>
        <taxon>Sneathiellales</taxon>
        <taxon>Sneathiellaceae</taxon>
        <taxon>Oceanibacterium</taxon>
    </lineage>
</organism>
<keyword evidence="3 4" id="KW-0472">Membrane</keyword>
<dbReference type="GO" id="GO:0051536">
    <property type="term" value="F:iron-sulfur cluster binding"/>
    <property type="evidence" value="ECO:0007669"/>
    <property type="project" value="InterPro"/>
</dbReference>
<feature type="domain" description="2Fe-2S ferredoxin-type" evidence="6">
    <location>
        <begin position="262"/>
        <end position="357"/>
    </location>
</feature>
<dbReference type="InterPro" id="IPR012675">
    <property type="entry name" value="Beta-grasp_dom_sf"/>
</dbReference>
<feature type="transmembrane region" description="Helical" evidence="4">
    <location>
        <begin position="21"/>
        <end position="43"/>
    </location>
</feature>
<feature type="transmembrane region" description="Helical" evidence="4">
    <location>
        <begin position="63"/>
        <end position="84"/>
    </location>
</feature>
<dbReference type="GO" id="GO:0035556">
    <property type="term" value="P:intracellular signal transduction"/>
    <property type="evidence" value="ECO:0007669"/>
    <property type="project" value="InterPro"/>
</dbReference>
<keyword evidence="2" id="KW-1003">Cell membrane</keyword>
<proteinExistence type="predicted"/>
<evidence type="ECO:0000313" key="7">
    <source>
        <dbReference type="EMBL" id="SLN18365.1"/>
    </source>
</evidence>
<gene>
    <name evidence="7" type="primary">cyaA_2</name>
    <name evidence="7" type="ORF">OCH7691_00386</name>
</gene>
<dbReference type="SMART" id="SM00044">
    <property type="entry name" value="CYCc"/>
    <property type="match status" value="1"/>
</dbReference>
<dbReference type="PANTHER" id="PTHR43081:SF17">
    <property type="entry name" value="BLL5647 PROTEIN"/>
    <property type="match status" value="1"/>
</dbReference>
<dbReference type="OrthoDB" id="341967at2"/>
<feature type="transmembrane region" description="Helical" evidence="4">
    <location>
        <begin position="179"/>
        <end position="199"/>
    </location>
</feature>
<dbReference type="PANTHER" id="PTHR43081">
    <property type="entry name" value="ADENYLATE CYCLASE, TERMINAL-DIFFERENTIATION SPECIFIC-RELATED"/>
    <property type="match status" value="1"/>
</dbReference>
<feature type="domain" description="Guanylate cyclase" evidence="5">
    <location>
        <begin position="379"/>
        <end position="511"/>
    </location>
</feature>
<evidence type="ECO:0000256" key="4">
    <source>
        <dbReference type="SAM" id="Phobius"/>
    </source>
</evidence>
<dbReference type="InterPro" id="IPR050697">
    <property type="entry name" value="Adenylyl/Guanylyl_Cyclase_3/4"/>
</dbReference>
<comment type="subcellular location">
    <subcellularLocation>
        <location evidence="1">Cell membrane</location>
        <topology evidence="1">Multi-pass membrane protein</topology>
    </subcellularLocation>
</comment>
<dbReference type="InParanoid" id="A0A1Y5RKA6"/>
<dbReference type="GO" id="GO:0005886">
    <property type="term" value="C:plasma membrane"/>
    <property type="evidence" value="ECO:0007669"/>
    <property type="project" value="UniProtKB-SubCell"/>
</dbReference>
<evidence type="ECO:0000256" key="1">
    <source>
        <dbReference type="ARBA" id="ARBA00004651"/>
    </source>
</evidence>
<dbReference type="SUPFAM" id="SSF55073">
    <property type="entry name" value="Nucleotide cyclase"/>
    <property type="match status" value="1"/>
</dbReference>
<dbReference type="Proteomes" id="UP000193200">
    <property type="component" value="Unassembled WGS sequence"/>
</dbReference>
<evidence type="ECO:0000259" key="5">
    <source>
        <dbReference type="PROSITE" id="PS50125"/>
    </source>
</evidence>
<protein>
    <submittedName>
        <fullName evidence="7">Adenylate cyclase 1</fullName>
        <ecNumber evidence="7">4.6.1.1</ecNumber>
    </submittedName>
</protein>
<dbReference type="GO" id="GO:0006171">
    <property type="term" value="P:cAMP biosynthetic process"/>
    <property type="evidence" value="ECO:0007669"/>
    <property type="project" value="TreeGrafter"/>
</dbReference>
<keyword evidence="4" id="KW-0812">Transmembrane</keyword>
<feature type="transmembrane region" description="Helical" evidence="4">
    <location>
        <begin position="96"/>
        <end position="115"/>
    </location>
</feature>
<name>A0A1Y5RKA6_9PROT</name>
<dbReference type="InterPro" id="IPR029787">
    <property type="entry name" value="Nucleotide_cyclase"/>
</dbReference>
<evidence type="ECO:0000259" key="6">
    <source>
        <dbReference type="PROSITE" id="PS51085"/>
    </source>
</evidence>
<dbReference type="GO" id="GO:0004016">
    <property type="term" value="F:adenylate cyclase activity"/>
    <property type="evidence" value="ECO:0007669"/>
    <property type="project" value="UniProtKB-EC"/>
</dbReference>
<dbReference type="CDD" id="cd00207">
    <property type="entry name" value="fer2"/>
    <property type="match status" value="1"/>
</dbReference>